<dbReference type="RefSeq" id="WP_184395408.1">
    <property type="nucleotide sequence ID" value="NZ_BAAAJD010000060.1"/>
</dbReference>
<feature type="compositionally biased region" description="Basic and acidic residues" evidence="1">
    <location>
        <begin position="294"/>
        <end position="308"/>
    </location>
</feature>
<proteinExistence type="predicted"/>
<organism evidence="4 5">
    <name type="scientific">Nocardiopsis composta</name>
    <dbReference type="NCBI Taxonomy" id="157465"/>
    <lineage>
        <taxon>Bacteria</taxon>
        <taxon>Bacillati</taxon>
        <taxon>Actinomycetota</taxon>
        <taxon>Actinomycetes</taxon>
        <taxon>Streptosporangiales</taxon>
        <taxon>Nocardiopsidaceae</taxon>
        <taxon>Nocardiopsis</taxon>
    </lineage>
</organism>
<keyword evidence="2" id="KW-0812">Transmembrane</keyword>
<keyword evidence="2" id="KW-0472">Membrane</keyword>
<sequence>MPPEEQGGRRAAHFTPETLIAVATAASVLVAAGFAAAALIRSAASEGEPEPFHTREVHALRTDVRVEADGDVHVTERITYEFTGAASPVIRRLPHTAIIENYLVTGGQRDASETSEWDQGLRDVRVVDDGGVRSLKVAEEDGQTEVRVADPEAELTGTRSFTIEYTYRDLLVRDADGRPRLFLDVVRADWLVPVRDVGVGVALPGAPENAVCRAGKYRSGEPCTSEETSGGEVEFTQRGAALDEAVRIDIALGPDDVDPPPPRLVEPASGWGSALFLGLLVLGFAAAVRRSARRAPDDPYGRRNREDGGGGGGPQPGWDDGGGDGGD</sequence>
<evidence type="ECO:0000259" key="3">
    <source>
        <dbReference type="Pfam" id="PF09972"/>
    </source>
</evidence>
<evidence type="ECO:0000256" key="2">
    <source>
        <dbReference type="SAM" id="Phobius"/>
    </source>
</evidence>
<evidence type="ECO:0000256" key="1">
    <source>
        <dbReference type="SAM" id="MobiDB-lite"/>
    </source>
</evidence>
<feature type="transmembrane region" description="Helical" evidence="2">
    <location>
        <begin position="268"/>
        <end position="288"/>
    </location>
</feature>
<feature type="domain" description="DUF2207" evidence="3">
    <location>
        <begin position="60"/>
        <end position="249"/>
    </location>
</feature>
<evidence type="ECO:0000313" key="5">
    <source>
        <dbReference type="Proteomes" id="UP000572635"/>
    </source>
</evidence>
<evidence type="ECO:0000313" key="4">
    <source>
        <dbReference type="EMBL" id="MBB5434636.1"/>
    </source>
</evidence>
<protein>
    <recommendedName>
        <fullName evidence="3">DUF2207 domain-containing protein</fullName>
    </recommendedName>
</protein>
<dbReference type="EMBL" id="JACHDB010000001">
    <property type="protein sequence ID" value="MBB5434636.1"/>
    <property type="molecule type" value="Genomic_DNA"/>
</dbReference>
<reference evidence="4 5" key="1">
    <citation type="submission" date="2020-08" db="EMBL/GenBank/DDBJ databases">
        <title>Sequencing the genomes of 1000 actinobacteria strains.</title>
        <authorList>
            <person name="Klenk H.-P."/>
        </authorList>
    </citation>
    <scope>NUCLEOTIDE SEQUENCE [LARGE SCALE GENOMIC DNA]</scope>
    <source>
        <strain evidence="4 5">DSM 44551</strain>
    </source>
</reference>
<dbReference type="AlphaFoldDB" id="A0A7W8VFJ8"/>
<keyword evidence="2" id="KW-1133">Transmembrane helix</keyword>
<accession>A0A7W8VFJ8</accession>
<dbReference type="Pfam" id="PF09972">
    <property type="entry name" value="DUF2207"/>
    <property type="match status" value="1"/>
</dbReference>
<dbReference type="InterPro" id="IPR018702">
    <property type="entry name" value="DUF2207"/>
</dbReference>
<feature type="region of interest" description="Disordered" evidence="1">
    <location>
        <begin position="291"/>
        <end position="327"/>
    </location>
</feature>
<gene>
    <name evidence="4" type="ORF">HDA36_004720</name>
</gene>
<comment type="caution">
    <text evidence="4">The sequence shown here is derived from an EMBL/GenBank/DDBJ whole genome shotgun (WGS) entry which is preliminary data.</text>
</comment>
<feature type="compositionally biased region" description="Gly residues" evidence="1">
    <location>
        <begin position="309"/>
        <end position="327"/>
    </location>
</feature>
<dbReference type="Proteomes" id="UP000572635">
    <property type="component" value="Unassembled WGS sequence"/>
</dbReference>
<name>A0A7W8VFJ8_9ACTN</name>
<keyword evidence="5" id="KW-1185">Reference proteome</keyword>